<evidence type="ECO:0000256" key="1">
    <source>
        <dbReference type="SAM" id="Phobius"/>
    </source>
</evidence>
<keyword evidence="1" id="KW-0472">Membrane</keyword>
<organism evidence="2">
    <name type="scientific">marine sediment metagenome</name>
    <dbReference type="NCBI Taxonomy" id="412755"/>
    <lineage>
        <taxon>unclassified sequences</taxon>
        <taxon>metagenomes</taxon>
        <taxon>ecological metagenomes</taxon>
    </lineage>
</organism>
<dbReference type="EMBL" id="LAZR01062445">
    <property type="protein sequence ID" value="KKK61492.1"/>
    <property type="molecule type" value="Genomic_DNA"/>
</dbReference>
<keyword evidence="1" id="KW-0812">Transmembrane</keyword>
<feature type="non-terminal residue" evidence="2">
    <location>
        <position position="1"/>
    </location>
</feature>
<accession>A0A0F8WXD3</accession>
<reference evidence="2" key="1">
    <citation type="journal article" date="2015" name="Nature">
        <title>Complex archaea that bridge the gap between prokaryotes and eukaryotes.</title>
        <authorList>
            <person name="Spang A."/>
            <person name="Saw J.H."/>
            <person name="Jorgensen S.L."/>
            <person name="Zaremba-Niedzwiedzka K."/>
            <person name="Martijn J."/>
            <person name="Lind A.E."/>
            <person name="van Eijk R."/>
            <person name="Schleper C."/>
            <person name="Guy L."/>
            <person name="Ettema T.J."/>
        </authorList>
    </citation>
    <scope>NUCLEOTIDE SEQUENCE</scope>
</reference>
<keyword evidence="1" id="KW-1133">Transmembrane helix</keyword>
<feature type="transmembrane region" description="Helical" evidence="1">
    <location>
        <begin position="48"/>
        <end position="68"/>
    </location>
</feature>
<gene>
    <name evidence="2" type="ORF">LCGC14_3013770</name>
</gene>
<sequence length="84" mass="9005">TLRSSRRRPMTESTIKLLFAGALALGGLTAMLVTTLVGMSADWSVEQIIAINVVFSNVVMAGLAFFFGHQNGYKNGKKRNGGSK</sequence>
<proteinExistence type="predicted"/>
<dbReference type="AlphaFoldDB" id="A0A0F8WXD3"/>
<name>A0A0F8WXD3_9ZZZZ</name>
<comment type="caution">
    <text evidence="2">The sequence shown here is derived from an EMBL/GenBank/DDBJ whole genome shotgun (WGS) entry which is preliminary data.</text>
</comment>
<protein>
    <submittedName>
        <fullName evidence="2">Uncharacterized protein</fullName>
    </submittedName>
</protein>
<evidence type="ECO:0000313" key="2">
    <source>
        <dbReference type="EMBL" id="KKK61492.1"/>
    </source>
</evidence>